<keyword evidence="1" id="KW-0472">Membrane</keyword>
<gene>
    <name evidence="2" type="ORF">RUM4293_01302</name>
</gene>
<keyword evidence="1" id="KW-0812">Transmembrane</keyword>
<organism evidence="2 3">
    <name type="scientific">Ruegeria atlantica</name>
    <dbReference type="NCBI Taxonomy" id="81569"/>
    <lineage>
        <taxon>Bacteria</taxon>
        <taxon>Pseudomonadati</taxon>
        <taxon>Pseudomonadota</taxon>
        <taxon>Alphaproteobacteria</taxon>
        <taxon>Rhodobacterales</taxon>
        <taxon>Roseobacteraceae</taxon>
        <taxon>Ruegeria</taxon>
    </lineage>
</organism>
<dbReference type="InterPro" id="IPR008620">
    <property type="entry name" value="FixH"/>
</dbReference>
<evidence type="ECO:0000256" key="1">
    <source>
        <dbReference type="SAM" id="Phobius"/>
    </source>
</evidence>
<proteinExistence type="predicted"/>
<dbReference type="AlphaFoldDB" id="A0A0P1E574"/>
<dbReference type="Proteomes" id="UP000050786">
    <property type="component" value="Unassembled WGS sequence"/>
</dbReference>
<dbReference type="Pfam" id="PF05751">
    <property type="entry name" value="FixH"/>
    <property type="match status" value="1"/>
</dbReference>
<evidence type="ECO:0000313" key="2">
    <source>
        <dbReference type="EMBL" id="CUH42414.1"/>
    </source>
</evidence>
<dbReference type="InterPro" id="IPR018037">
    <property type="entry name" value="FixH_proteobacterial"/>
</dbReference>
<sequence length="158" mass="17263">MDEETEMAERQFTGKHFLAIFVAAFGVIISVNLVLAYKAVKTFPGLEVKNSYVASQEFNERLKVQQALGWEIRAETNGGLLILHITDQTGAPVQVAELQAVVGRATHVKEDFTPDFTFDGAAYSTPAALGKGNWNIRLVAIDNSGAEFAQRVSLYVKG</sequence>
<name>A0A0P1E574_9RHOB</name>
<evidence type="ECO:0000313" key="3">
    <source>
        <dbReference type="Proteomes" id="UP000050786"/>
    </source>
</evidence>
<feature type="transmembrane region" description="Helical" evidence="1">
    <location>
        <begin position="17"/>
        <end position="37"/>
    </location>
</feature>
<dbReference type="PIRSF" id="PIRSF011386">
    <property type="entry name" value="FixH"/>
    <property type="match status" value="1"/>
</dbReference>
<dbReference type="EMBL" id="CYPS01000022">
    <property type="protein sequence ID" value="CUH42414.1"/>
    <property type="molecule type" value="Genomic_DNA"/>
</dbReference>
<reference evidence="3" key="1">
    <citation type="submission" date="2015-09" db="EMBL/GenBank/DDBJ databases">
        <authorList>
            <person name="Rodrigo-Torres L."/>
            <person name="Arahal D.R."/>
        </authorList>
    </citation>
    <scope>NUCLEOTIDE SEQUENCE [LARGE SCALE GENOMIC DNA]</scope>
    <source>
        <strain evidence="3">CECT 4293</strain>
    </source>
</reference>
<keyword evidence="3" id="KW-1185">Reference proteome</keyword>
<keyword evidence="1" id="KW-1133">Transmembrane helix</keyword>
<accession>A0A0P1E574</accession>
<protein>
    <submittedName>
        <fullName evidence="2">Putative integral membrane protein linked to a cation pump</fullName>
    </submittedName>
</protein>